<dbReference type="Pfam" id="PF13742">
    <property type="entry name" value="tRNA_anti_2"/>
    <property type="match status" value="1"/>
</dbReference>
<evidence type="ECO:0000256" key="4">
    <source>
        <dbReference type="ARBA" id="ARBA00022839"/>
    </source>
</evidence>
<comment type="catalytic activity">
    <reaction evidence="5 6">
        <text>Exonucleolytic cleavage in either 5'- to 3'- or 3'- to 5'-direction to yield nucleoside 5'-phosphates.</text>
        <dbReference type="EC" id="3.1.11.6"/>
    </reaction>
</comment>
<organism evidence="10">
    <name type="scientific">Nakamurella sp. A5-74</name>
    <dbReference type="NCBI Taxonomy" id="3158264"/>
    <lineage>
        <taxon>Bacteria</taxon>
        <taxon>Bacillati</taxon>
        <taxon>Actinomycetota</taxon>
        <taxon>Actinomycetes</taxon>
        <taxon>Nakamurellales</taxon>
        <taxon>Nakamurellaceae</taxon>
        <taxon>Nakamurella</taxon>
    </lineage>
</organism>
<keyword evidence="3 5" id="KW-0378">Hydrolase</keyword>
<feature type="domain" description="Exonuclease VII large subunit C-terminal" evidence="8">
    <location>
        <begin position="138"/>
        <end position="347"/>
    </location>
</feature>
<dbReference type="PANTHER" id="PTHR30008:SF0">
    <property type="entry name" value="EXODEOXYRIBONUCLEASE 7 LARGE SUBUNIT"/>
    <property type="match status" value="1"/>
</dbReference>
<dbReference type="Pfam" id="PF02601">
    <property type="entry name" value="Exonuc_VII_L"/>
    <property type="match status" value="1"/>
</dbReference>
<dbReference type="PANTHER" id="PTHR30008">
    <property type="entry name" value="EXODEOXYRIBONUCLEASE 7 LARGE SUBUNIT"/>
    <property type="match status" value="1"/>
</dbReference>
<dbReference type="EC" id="3.1.11.6" evidence="5"/>
<keyword evidence="1 5" id="KW-0963">Cytoplasm</keyword>
<comment type="subcellular location">
    <subcellularLocation>
        <location evidence="5 6">Cytoplasm</location>
    </subcellularLocation>
</comment>
<evidence type="ECO:0000313" key="10">
    <source>
        <dbReference type="EMBL" id="XCG65956.1"/>
    </source>
</evidence>
<dbReference type="GO" id="GO:0009318">
    <property type="term" value="C:exodeoxyribonuclease VII complex"/>
    <property type="evidence" value="ECO:0007669"/>
    <property type="project" value="UniProtKB-UniRule"/>
</dbReference>
<comment type="subunit">
    <text evidence="5">Heterooligomer composed of large and small subunits.</text>
</comment>
<dbReference type="GO" id="GO:0008855">
    <property type="term" value="F:exodeoxyribonuclease VII activity"/>
    <property type="evidence" value="ECO:0007669"/>
    <property type="project" value="UniProtKB-UniRule"/>
</dbReference>
<name>A0AAU8DWH7_9ACTN</name>
<protein>
    <recommendedName>
        <fullName evidence="5">Exodeoxyribonuclease 7 large subunit</fullName>
        <ecNumber evidence="5">3.1.11.6</ecNumber>
    </recommendedName>
    <alternativeName>
        <fullName evidence="5">Exodeoxyribonuclease VII large subunit</fullName>
        <shortName evidence="5">Exonuclease VII large subunit</shortName>
    </alternativeName>
</protein>
<evidence type="ECO:0000256" key="2">
    <source>
        <dbReference type="ARBA" id="ARBA00022722"/>
    </source>
</evidence>
<keyword evidence="4 5" id="KW-0269">Exonuclease</keyword>
<accession>A0AAU8DWH7</accession>
<gene>
    <name evidence="5 10" type="primary">xseA</name>
    <name evidence="10" type="ORF">ABLG96_16820</name>
</gene>
<evidence type="ECO:0000259" key="9">
    <source>
        <dbReference type="Pfam" id="PF13742"/>
    </source>
</evidence>
<comment type="function">
    <text evidence="5">Bidirectionally degrades single-stranded DNA into large acid-insoluble oligonucleotides, which are then degraded further into small acid-soluble oligonucleotides.</text>
</comment>
<dbReference type="GO" id="GO:0005737">
    <property type="term" value="C:cytoplasm"/>
    <property type="evidence" value="ECO:0007669"/>
    <property type="project" value="UniProtKB-SubCell"/>
</dbReference>
<evidence type="ECO:0000256" key="1">
    <source>
        <dbReference type="ARBA" id="ARBA00022490"/>
    </source>
</evidence>
<dbReference type="InterPro" id="IPR020579">
    <property type="entry name" value="Exonuc_VII_lsu_C"/>
</dbReference>
<evidence type="ECO:0000259" key="8">
    <source>
        <dbReference type="Pfam" id="PF02601"/>
    </source>
</evidence>
<dbReference type="GO" id="GO:0006308">
    <property type="term" value="P:DNA catabolic process"/>
    <property type="evidence" value="ECO:0007669"/>
    <property type="project" value="UniProtKB-UniRule"/>
</dbReference>
<proteinExistence type="inferred from homology"/>
<dbReference type="HAMAP" id="MF_00378">
    <property type="entry name" value="Exonuc_7_L"/>
    <property type="match status" value="1"/>
</dbReference>
<sequence length="422" mass="45366">MPAPPPRLASDTSRENPWPVRSLSQRMVDYIGKAPAAWVEGQIAELSVRPGQSTAYLTLRDPAVDMSLRLTCSRGLIDDQAASAKVGSRIVVHGKFDYWAARGTLSFRVDALHPVGIGELLARLERVRALLAAEGLTADSRKKPLPFLPRGIGLITSRDSAAETDFLTHARLRWPAVTVRVAHSLVQGNQAVGQLIEAVKNLDADPGVDVIVLARGGGSVEDLLPFSDELLCRTVAACRTPVVSAIGHEPDHPILDDVADLRCSTPTDAGKRIVPDVAAELAGIDGLRRRSRRALAGWVERERLRLDRIASATVLARPLVPIAERRAVVDRLSDRARTTITGRLTSAGRDLDHRRAQLAALGPNATLARGYAVVQAAGALLVSPDQAPSGTGLRIRVRDGVLHATSTGPETDPDRPLPKEQR</sequence>
<reference evidence="10" key="1">
    <citation type="submission" date="2024-05" db="EMBL/GenBank/DDBJ databases">
        <authorList>
            <person name="Cai S.Y."/>
            <person name="Jin L.M."/>
            <person name="Li H.R."/>
        </authorList>
    </citation>
    <scope>NUCLEOTIDE SEQUENCE</scope>
    <source>
        <strain evidence="10">A5-74</strain>
    </source>
</reference>
<dbReference type="EMBL" id="CP159218">
    <property type="protein sequence ID" value="XCG65956.1"/>
    <property type="molecule type" value="Genomic_DNA"/>
</dbReference>
<comment type="similarity">
    <text evidence="5 6">Belongs to the XseA family.</text>
</comment>
<feature type="region of interest" description="Disordered" evidence="7">
    <location>
        <begin position="403"/>
        <end position="422"/>
    </location>
</feature>
<dbReference type="RefSeq" id="WP_353651560.1">
    <property type="nucleotide sequence ID" value="NZ_CP159218.1"/>
</dbReference>
<keyword evidence="2 5" id="KW-0540">Nuclease</keyword>
<dbReference type="GO" id="GO:0003676">
    <property type="term" value="F:nucleic acid binding"/>
    <property type="evidence" value="ECO:0007669"/>
    <property type="project" value="InterPro"/>
</dbReference>
<evidence type="ECO:0000256" key="6">
    <source>
        <dbReference type="RuleBase" id="RU004355"/>
    </source>
</evidence>
<evidence type="ECO:0000256" key="7">
    <source>
        <dbReference type="SAM" id="MobiDB-lite"/>
    </source>
</evidence>
<evidence type="ECO:0000256" key="5">
    <source>
        <dbReference type="HAMAP-Rule" id="MF_00378"/>
    </source>
</evidence>
<feature type="compositionally biased region" description="Basic and acidic residues" evidence="7">
    <location>
        <begin position="412"/>
        <end position="422"/>
    </location>
</feature>
<dbReference type="InterPro" id="IPR025824">
    <property type="entry name" value="OB-fold_nuc-bd_dom"/>
</dbReference>
<evidence type="ECO:0000256" key="3">
    <source>
        <dbReference type="ARBA" id="ARBA00022801"/>
    </source>
</evidence>
<dbReference type="CDD" id="cd04489">
    <property type="entry name" value="ExoVII_LU_OBF"/>
    <property type="match status" value="1"/>
</dbReference>
<dbReference type="AlphaFoldDB" id="A0AAU8DWH7"/>
<dbReference type="InterPro" id="IPR003753">
    <property type="entry name" value="Exonuc_VII_L"/>
</dbReference>
<feature type="domain" description="OB-fold nucleic acid binding" evidence="9">
    <location>
        <begin position="19"/>
        <end position="112"/>
    </location>
</feature>
<dbReference type="NCBIfam" id="TIGR00237">
    <property type="entry name" value="xseA"/>
    <property type="match status" value="1"/>
</dbReference>